<organism evidence="22 23">
    <name type="scientific">Peribacillus saganii</name>
    <dbReference type="NCBI Taxonomy" id="2303992"/>
    <lineage>
        <taxon>Bacteria</taxon>
        <taxon>Bacillati</taxon>
        <taxon>Bacillota</taxon>
        <taxon>Bacilli</taxon>
        <taxon>Bacillales</taxon>
        <taxon>Bacillaceae</taxon>
        <taxon>Peribacillus</taxon>
    </lineage>
</organism>
<gene>
    <name evidence="22" type="ORF">D0469_05545</name>
</gene>
<evidence type="ECO:0000313" key="23">
    <source>
        <dbReference type="Proteomes" id="UP000264541"/>
    </source>
</evidence>
<reference evidence="22 23" key="1">
    <citation type="submission" date="2018-08" db="EMBL/GenBank/DDBJ databases">
        <title>Bacillus chawlae sp. nov., Bacillus glennii sp. nov., and Bacillus saganii sp. nov. Isolated from the Vehicle Assembly Building at Kennedy Space Center where the Viking Spacecraft were Assembled.</title>
        <authorList>
            <person name="Seuylemezian A."/>
            <person name="Vaishampayan P."/>
        </authorList>
    </citation>
    <scope>NUCLEOTIDE SEQUENCE [LARGE SCALE GENOMIC DNA]</scope>
    <source>
        <strain evidence="22 23">V47-23a</strain>
    </source>
</reference>
<dbReference type="GO" id="GO:0008270">
    <property type="term" value="F:zinc ion binding"/>
    <property type="evidence" value="ECO:0007669"/>
    <property type="project" value="UniProtKB-KW"/>
</dbReference>
<keyword evidence="9 19" id="KW-0863">Zinc-finger</keyword>
<evidence type="ECO:0000256" key="16">
    <source>
        <dbReference type="ARBA" id="ARBA00023295"/>
    </source>
</evidence>
<dbReference type="EMBL" id="QVTE01000013">
    <property type="protein sequence ID" value="RFU70676.1"/>
    <property type="molecule type" value="Genomic_DNA"/>
</dbReference>
<evidence type="ECO:0000256" key="8">
    <source>
        <dbReference type="ARBA" id="ARBA00022763"/>
    </source>
</evidence>
<dbReference type="Pfam" id="PF01149">
    <property type="entry name" value="Fapy_DNA_glyco"/>
    <property type="match status" value="1"/>
</dbReference>
<evidence type="ECO:0000256" key="11">
    <source>
        <dbReference type="ARBA" id="ARBA00022833"/>
    </source>
</evidence>
<evidence type="ECO:0000313" key="22">
    <source>
        <dbReference type="EMBL" id="RFU70676.1"/>
    </source>
</evidence>
<evidence type="ECO:0000256" key="18">
    <source>
        <dbReference type="ARBA" id="ARBA00044632"/>
    </source>
</evidence>
<comment type="caution">
    <text evidence="22">The sequence shown here is derived from an EMBL/GenBank/DDBJ whole genome shotgun (WGS) entry which is preliminary data.</text>
</comment>
<evidence type="ECO:0000256" key="1">
    <source>
        <dbReference type="ARBA" id="ARBA00001668"/>
    </source>
</evidence>
<comment type="similarity">
    <text evidence="3">Belongs to the FPG family.</text>
</comment>
<dbReference type="InterPro" id="IPR000214">
    <property type="entry name" value="Znf_DNA_glyclase/AP_lyase"/>
</dbReference>
<dbReference type="PANTHER" id="PTHR22993">
    <property type="entry name" value="FORMAMIDOPYRIMIDINE-DNA GLYCOSYLASE"/>
    <property type="match status" value="1"/>
</dbReference>
<dbReference type="SMART" id="SM01232">
    <property type="entry name" value="H2TH"/>
    <property type="match status" value="1"/>
</dbReference>
<dbReference type="RefSeq" id="WP_117325651.1">
    <property type="nucleotide sequence ID" value="NZ_QVTE01000013.1"/>
</dbReference>
<dbReference type="InterPro" id="IPR015886">
    <property type="entry name" value="H2TH_FPG"/>
</dbReference>
<dbReference type="GO" id="GO:0034039">
    <property type="term" value="F:8-oxo-7,8-dihydroguanine DNA N-glycosylase activity"/>
    <property type="evidence" value="ECO:0007669"/>
    <property type="project" value="TreeGrafter"/>
</dbReference>
<proteinExistence type="inferred from homology"/>
<evidence type="ECO:0000256" key="3">
    <source>
        <dbReference type="ARBA" id="ARBA00009409"/>
    </source>
</evidence>
<dbReference type="GO" id="GO:0140078">
    <property type="term" value="F:class I DNA-(apurinic or apyrimidinic site) endonuclease activity"/>
    <property type="evidence" value="ECO:0007669"/>
    <property type="project" value="UniProtKB-EC"/>
</dbReference>
<keyword evidence="7" id="KW-0479">Metal-binding</keyword>
<dbReference type="SUPFAM" id="SSF46946">
    <property type="entry name" value="S13-like H2TH domain"/>
    <property type="match status" value="1"/>
</dbReference>
<evidence type="ECO:0000256" key="10">
    <source>
        <dbReference type="ARBA" id="ARBA00022801"/>
    </source>
</evidence>
<dbReference type="InterPro" id="IPR035937">
    <property type="entry name" value="FPG_N"/>
</dbReference>
<dbReference type="FunFam" id="1.10.8.50:FF:000003">
    <property type="entry name" value="Formamidopyrimidine-DNA glycosylase"/>
    <property type="match status" value="1"/>
</dbReference>
<protein>
    <recommendedName>
        <fullName evidence="6">Formamidopyrimidine-DNA glycosylase</fullName>
        <ecNumber evidence="4">3.2.2.23</ecNumber>
        <ecNumber evidence="5">4.2.99.18</ecNumber>
    </recommendedName>
    <alternativeName>
        <fullName evidence="17">DNA-(apurinic or apyrimidinic site) lyase MutM</fullName>
    </alternativeName>
</protein>
<keyword evidence="10" id="KW-0378">Hydrolase</keyword>
<keyword evidence="8" id="KW-0227">DNA damage</keyword>
<dbReference type="InterPro" id="IPR010979">
    <property type="entry name" value="Ribosomal_uS13-like_H2TH"/>
</dbReference>
<accession>A0A372LRK0</accession>
<keyword evidence="16" id="KW-0326">Glycosidase</keyword>
<evidence type="ECO:0000256" key="9">
    <source>
        <dbReference type="ARBA" id="ARBA00022771"/>
    </source>
</evidence>
<comment type="cofactor">
    <cofactor evidence="2">
        <name>Zn(2+)</name>
        <dbReference type="ChEBI" id="CHEBI:29105"/>
    </cofactor>
</comment>
<dbReference type="EC" id="4.2.99.18" evidence="5"/>
<dbReference type="GO" id="GO:0006284">
    <property type="term" value="P:base-excision repair"/>
    <property type="evidence" value="ECO:0007669"/>
    <property type="project" value="InterPro"/>
</dbReference>
<dbReference type="PROSITE" id="PS51068">
    <property type="entry name" value="FPG_CAT"/>
    <property type="match status" value="1"/>
</dbReference>
<keyword evidence="13" id="KW-0234">DNA repair</keyword>
<name>A0A372LRK0_9BACI</name>
<keyword evidence="15" id="KW-0511">Multifunctional enzyme</keyword>
<dbReference type="Gene3D" id="1.10.8.50">
    <property type="match status" value="1"/>
</dbReference>
<feature type="domain" description="Formamidopyrimidine-DNA glycosylase catalytic" evidence="21">
    <location>
        <begin position="2"/>
        <end position="106"/>
    </location>
</feature>
<keyword evidence="14" id="KW-0456">Lyase</keyword>
<evidence type="ECO:0000256" key="14">
    <source>
        <dbReference type="ARBA" id="ARBA00023239"/>
    </source>
</evidence>
<evidence type="ECO:0000256" key="19">
    <source>
        <dbReference type="PROSITE-ProRule" id="PRU00391"/>
    </source>
</evidence>
<dbReference type="GO" id="GO:0003684">
    <property type="term" value="F:damaged DNA binding"/>
    <property type="evidence" value="ECO:0007669"/>
    <property type="project" value="InterPro"/>
</dbReference>
<feature type="domain" description="FPG-type" evidence="20">
    <location>
        <begin position="235"/>
        <end position="269"/>
    </location>
</feature>
<sequence>MPELPEMELYRLELSKHFIGKPITGVEINREKSVNMPVPQFTSALERKKIIGIRRRAKYLIFDLSSGDHLLLHLMLGGWMFIGSDRVSPDRTKQVILSFGEKKLFFINLRLGYLHLVTPDELDKKLAVLGPEPFDPKFQLTDFQERLSKKRGVLKSILIDPKFIAGIGNCYSDEICFEARLRPTKKAADLTDHKIQSLFNAIKPTLSRALQIGGYMDYPLYVNDTKTGCYNDHFLVYECENLPCKRCGTLIERTDISKRKSFFCPSCQD</sequence>
<dbReference type="Proteomes" id="UP000264541">
    <property type="component" value="Unassembled WGS sequence"/>
</dbReference>
<evidence type="ECO:0000256" key="7">
    <source>
        <dbReference type="ARBA" id="ARBA00022723"/>
    </source>
</evidence>
<evidence type="ECO:0000256" key="5">
    <source>
        <dbReference type="ARBA" id="ARBA00012720"/>
    </source>
</evidence>
<keyword evidence="12" id="KW-0238">DNA-binding</keyword>
<evidence type="ECO:0000259" key="21">
    <source>
        <dbReference type="PROSITE" id="PS51068"/>
    </source>
</evidence>
<keyword evidence="23" id="KW-1185">Reference proteome</keyword>
<dbReference type="InterPro" id="IPR010663">
    <property type="entry name" value="Znf_FPG/IleRS"/>
</dbReference>
<dbReference type="SUPFAM" id="SSF81624">
    <property type="entry name" value="N-terminal domain of MutM-like DNA repair proteins"/>
    <property type="match status" value="1"/>
</dbReference>
<dbReference type="PANTHER" id="PTHR22993:SF9">
    <property type="entry name" value="FORMAMIDOPYRIMIDINE-DNA GLYCOSYLASE"/>
    <property type="match status" value="1"/>
</dbReference>
<comment type="catalytic activity">
    <reaction evidence="18">
        <text>2'-deoxyribonucleotide-(2'-deoxyribose 5'-phosphate)-2'-deoxyribonucleotide-DNA = a 3'-end 2'-deoxyribonucleotide-(2,3-dehydro-2,3-deoxyribose 5'-phosphate)-DNA + a 5'-end 5'-phospho-2'-deoxyribonucleoside-DNA + H(+)</text>
        <dbReference type="Rhea" id="RHEA:66592"/>
        <dbReference type="Rhea" id="RHEA-COMP:13180"/>
        <dbReference type="Rhea" id="RHEA-COMP:16897"/>
        <dbReference type="Rhea" id="RHEA-COMP:17067"/>
        <dbReference type="ChEBI" id="CHEBI:15378"/>
        <dbReference type="ChEBI" id="CHEBI:136412"/>
        <dbReference type="ChEBI" id="CHEBI:157695"/>
        <dbReference type="ChEBI" id="CHEBI:167181"/>
        <dbReference type="EC" id="4.2.99.18"/>
    </reaction>
</comment>
<evidence type="ECO:0000256" key="15">
    <source>
        <dbReference type="ARBA" id="ARBA00023268"/>
    </source>
</evidence>
<evidence type="ECO:0000256" key="4">
    <source>
        <dbReference type="ARBA" id="ARBA00012024"/>
    </source>
</evidence>
<dbReference type="OrthoDB" id="9800855at2"/>
<dbReference type="SMART" id="SM00898">
    <property type="entry name" value="Fapy_DNA_glyco"/>
    <property type="match status" value="1"/>
</dbReference>
<dbReference type="Pfam" id="PF06831">
    <property type="entry name" value="H2TH"/>
    <property type="match status" value="1"/>
</dbReference>
<dbReference type="EC" id="3.2.2.23" evidence="4"/>
<dbReference type="PROSITE" id="PS51066">
    <property type="entry name" value="ZF_FPG_2"/>
    <property type="match status" value="1"/>
</dbReference>
<dbReference type="Pfam" id="PF06827">
    <property type="entry name" value="zf-FPG_IleRS"/>
    <property type="match status" value="1"/>
</dbReference>
<evidence type="ECO:0000256" key="17">
    <source>
        <dbReference type="ARBA" id="ARBA00030638"/>
    </source>
</evidence>
<dbReference type="SUPFAM" id="SSF57716">
    <property type="entry name" value="Glucocorticoid receptor-like (DNA-binding domain)"/>
    <property type="match status" value="1"/>
</dbReference>
<evidence type="ECO:0000256" key="6">
    <source>
        <dbReference type="ARBA" id="ARBA00016240"/>
    </source>
</evidence>
<comment type="catalytic activity">
    <reaction evidence="1">
        <text>Hydrolysis of DNA containing ring-opened 7-methylguanine residues, releasing 2,6-diamino-4-hydroxy-5-(N-methyl)formamidopyrimidine.</text>
        <dbReference type="EC" id="3.2.2.23"/>
    </reaction>
</comment>
<dbReference type="InterPro" id="IPR012319">
    <property type="entry name" value="FPG_cat"/>
</dbReference>
<keyword evidence="11" id="KW-0862">Zinc</keyword>
<dbReference type="AlphaFoldDB" id="A0A372LRK0"/>
<dbReference type="Gene3D" id="3.20.190.10">
    <property type="entry name" value="MutM-like, N-terminal"/>
    <property type="match status" value="1"/>
</dbReference>
<evidence type="ECO:0000256" key="12">
    <source>
        <dbReference type="ARBA" id="ARBA00023125"/>
    </source>
</evidence>
<evidence type="ECO:0000259" key="20">
    <source>
        <dbReference type="PROSITE" id="PS51066"/>
    </source>
</evidence>
<evidence type="ECO:0000256" key="13">
    <source>
        <dbReference type="ARBA" id="ARBA00023204"/>
    </source>
</evidence>
<dbReference type="GO" id="GO:0003690">
    <property type="term" value="F:double-stranded DNA binding"/>
    <property type="evidence" value="ECO:0007669"/>
    <property type="project" value="UniProtKB-ARBA"/>
</dbReference>
<evidence type="ECO:0000256" key="2">
    <source>
        <dbReference type="ARBA" id="ARBA00001947"/>
    </source>
</evidence>